<reference evidence="2" key="1">
    <citation type="journal article" date="2014" name="Front. Microbiol.">
        <title>High frequency of phylogenetically diverse reductive dehalogenase-homologous genes in deep subseafloor sedimentary metagenomes.</title>
        <authorList>
            <person name="Kawai M."/>
            <person name="Futagami T."/>
            <person name="Toyoda A."/>
            <person name="Takaki Y."/>
            <person name="Nishi S."/>
            <person name="Hori S."/>
            <person name="Arai W."/>
            <person name="Tsubouchi T."/>
            <person name="Morono Y."/>
            <person name="Uchiyama I."/>
            <person name="Ito T."/>
            <person name="Fujiyama A."/>
            <person name="Inagaki F."/>
            <person name="Takami H."/>
        </authorList>
    </citation>
    <scope>NUCLEOTIDE SEQUENCE</scope>
    <source>
        <strain evidence="2">Expedition CK06-06</strain>
    </source>
</reference>
<dbReference type="SMART" id="SM00710">
    <property type="entry name" value="PbH1"/>
    <property type="match status" value="4"/>
</dbReference>
<dbReference type="InterPro" id="IPR011050">
    <property type="entry name" value="Pectin_lyase_fold/virulence"/>
</dbReference>
<protein>
    <recommendedName>
        <fullName evidence="1">Periplasmic copper-binding protein NosD beta helix domain-containing protein</fullName>
    </recommendedName>
</protein>
<name>X1N4N1_9ZZZZ</name>
<dbReference type="Gene3D" id="2.160.20.10">
    <property type="entry name" value="Single-stranded right-handed beta-helix, Pectin lyase-like"/>
    <property type="match status" value="1"/>
</dbReference>
<dbReference type="NCBIfam" id="TIGR03804">
    <property type="entry name" value="para_beta_helix"/>
    <property type="match status" value="2"/>
</dbReference>
<feature type="non-terminal residue" evidence="2">
    <location>
        <position position="1"/>
    </location>
</feature>
<dbReference type="InterPro" id="IPR022441">
    <property type="entry name" value="Para_beta_helix_rpt-2"/>
</dbReference>
<dbReference type="EMBL" id="BARV01026264">
    <property type="protein sequence ID" value="GAI38952.1"/>
    <property type="molecule type" value="Genomic_DNA"/>
</dbReference>
<dbReference type="InterPro" id="IPR012334">
    <property type="entry name" value="Pectin_lyas_fold"/>
</dbReference>
<dbReference type="AlphaFoldDB" id="X1N4N1"/>
<gene>
    <name evidence="2" type="ORF">S06H3_42470</name>
</gene>
<sequence length="207" mass="21508">DEAEINTALGAADAVILCPGTYWINNPISMASNKTLLGGGAGCVIKIRDSKDADLKMIVNSDTEAGNDHIVIKNLKLDGNKANNADGVQSGIILVKVAPSDSTPGCKIEDCFIENFRNSGIMLSSSSNNTISGNIQRDASYGIALVTASNNTITGNTCQGNTNGGIGLFSSSSHNAISGSGFFHKRHIAILSRGFSVGHCSCPPYQS</sequence>
<evidence type="ECO:0000259" key="1">
    <source>
        <dbReference type="Pfam" id="PF05048"/>
    </source>
</evidence>
<feature type="domain" description="Periplasmic copper-binding protein NosD beta helix" evidence="1">
    <location>
        <begin position="44"/>
        <end position="183"/>
    </location>
</feature>
<dbReference type="SUPFAM" id="SSF51126">
    <property type="entry name" value="Pectin lyase-like"/>
    <property type="match status" value="1"/>
</dbReference>
<evidence type="ECO:0000313" key="2">
    <source>
        <dbReference type="EMBL" id="GAI38952.1"/>
    </source>
</evidence>
<dbReference type="Pfam" id="PF05048">
    <property type="entry name" value="NosD"/>
    <property type="match status" value="1"/>
</dbReference>
<organism evidence="2">
    <name type="scientific">marine sediment metagenome</name>
    <dbReference type="NCBI Taxonomy" id="412755"/>
    <lineage>
        <taxon>unclassified sequences</taxon>
        <taxon>metagenomes</taxon>
        <taxon>ecological metagenomes</taxon>
    </lineage>
</organism>
<comment type="caution">
    <text evidence="2">The sequence shown here is derived from an EMBL/GenBank/DDBJ whole genome shotgun (WGS) entry which is preliminary data.</text>
</comment>
<dbReference type="InterPro" id="IPR007742">
    <property type="entry name" value="NosD_dom"/>
</dbReference>
<dbReference type="InterPro" id="IPR006626">
    <property type="entry name" value="PbH1"/>
</dbReference>
<accession>X1N4N1</accession>
<proteinExistence type="predicted"/>